<evidence type="ECO:0000313" key="1">
    <source>
        <dbReference type="EMBL" id="KEQ09606.1"/>
    </source>
</evidence>
<keyword evidence="2" id="KW-1185">Reference proteome</keyword>
<accession>A0A922P2G4</accession>
<dbReference type="AlphaFoldDB" id="A0A922P2G4"/>
<protein>
    <submittedName>
        <fullName evidence="1">Uncharacterized protein</fullName>
    </submittedName>
</protein>
<dbReference type="RefSeq" id="WP_037165410.1">
    <property type="nucleotide sequence ID" value="NZ_CAJXID010000004.1"/>
</dbReference>
<dbReference type="OrthoDB" id="7282689at2"/>
<dbReference type="EMBL" id="JOKJ01000006">
    <property type="protein sequence ID" value="KEQ09606.1"/>
    <property type="molecule type" value="Genomic_DNA"/>
</dbReference>
<evidence type="ECO:0000313" key="2">
    <source>
        <dbReference type="Proteomes" id="UP000052167"/>
    </source>
</evidence>
<name>A0A922P2G4_9HYPH</name>
<comment type="caution">
    <text evidence="1">The sequence shown here is derived from an EMBL/GenBank/DDBJ whole genome shotgun (WGS) entry which is preliminary data.</text>
</comment>
<organism evidence="1 2">
    <name type="scientific">Pseudorhizobium pelagicum</name>
    <dbReference type="NCBI Taxonomy" id="1509405"/>
    <lineage>
        <taxon>Bacteria</taxon>
        <taxon>Pseudomonadati</taxon>
        <taxon>Pseudomonadota</taxon>
        <taxon>Alphaproteobacteria</taxon>
        <taxon>Hyphomicrobiales</taxon>
        <taxon>Rhizobiaceae</taxon>
        <taxon>Rhizobium/Agrobacterium group</taxon>
        <taxon>Pseudorhizobium</taxon>
    </lineage>
</organism>
<proteinExistence type="predicted"/>
<sequence>MSDKVTNELIYETLKRMQKTLSLHTQYHLETKERLGLVEYQMGGITAQYASISKRLDPVDERLTRIEKRLDLVEA</sequence>
<reference evidence="1 2" key="1">
    <citation type="submission" date="2014-06" db="EMBL/GenBank/DDBJ databases">
        <title>Rhizobium pelagicum/R2-400B4.</title>
        <authorList>
            <person name="Kimes N.E."/>
            <person name="Lopez-Perez M."/>
        </authorList>
    </citation>
    <scope>NUCLEOTIDE SEQUENCE [LARGE SCALE GENOMIC DNA]</scope>
    <source>
        <strain evidence="1 2">R2-400B4</strain>
    </source>
</reference>
<dbReference type="Proteomes" id="UP000052167">
    <property type="component" value="Unassembled WGS sequence"/>
</dbReference>
<gene>
    <name evidence="1" type="ORF">GV68_22390</name>
</gene>